<evidence type="ECO:0000313" key="2">
    <source>
        <dbReference type="Proteomes" id="UP000036923"/>
    </source>
</evidence>
<organism evidence="1 2">
    <name type="scientific">Pseudobacteroides cellulosolvens ATCC 35603 = DSM 2933</name>
    <dbReference type="NCBI Taxonomy" id="398512"/>
    <lineage>
        <taxon>Bacteria</taxon>
        <taxon>Bacillati</taxon>
        <taxon>Bacillota</taxon>
        <taxon>Clostridia</taxon>
        <taxon>Eubacteriales</taxon>
        <taxon>Oscillospiraceae</taxon>
        <taxon>Pseudobacteroides</taxon>
    </lineage>
</organism>
<gene>
    <name evidence="1" type="ORF">Bccel_0107</name>
</gene>
<proteinExistence type="predicted"/>
<comment type="caution">
    <text evidence="1">The sequence shown here is derived from an EMBL/GenBank/DDBJ whole genome shotgun (WGS) entry which is preliminary data.</text>
</comment>
<accession>A0A0L6JGM8</accession>
<dbReference type="OrthoDB" id="412040at186801"/>
<dbReference type="RefSeq" id="WP_036939444.1">
    <property type="nucleotide sequence ID" value="NZ_JQKC01000009.1"/>
</dbReference>
<dbReference type="EMBL" id="LGTC01000001">
    <property type="protein sequence ID" value="KNY24850.1"/>
    <property type="molecule type" value="Genomic_DNA"/>
</dbReference>
<sequence>MIDKVGWDGTWYITTKNKITGAITEEKIKNRIMNAALNAFADCLLGITPNYEIKYMAVGTSSAPITDTDTKLGSEIFRVQPVAAPTRTNTGEITTEFQILDSEAVATIEEIGIFCGSTATSSADTGNLLSRILWHKVKSSSEELTFKRVDKIQRG</sequence>
<protein>
    <submittedName>
        <fullName evidence="1">Uncharacterized protein</fullName>
    </submittedName>
</protein>
<dbReference type="eggNOG" id="ENOG50339AG">
    <property type="taxonomic scope" value="Bacteria"/>
</dbReference>
<name>A0A0L6JGM8_9FIRM</name>
<evidence type="ECO:0000313" key="1">
    <source>
        <dbReference type="EMBL" id="KNY24850.1"/>
    </source>
</evidence>
<dbReference type="STRING" id="398512.Bccel_0107"/>
<reference evidence="2" key="1">
    <citation type="submission" date="2015-07" db="EMBL/GenBank/DDBJ databases">
        <title>Near-Complete Genome Sequence of the Cellulolytic Bacterium Bacteroides (Pseudobacteroides) cellulosolvens ATCC 35603.</title>
        <authorList>
            <person name="Dassa B."/>
            <person name="Utturkar S.M."/>
            <person name="Klingeman D.M."/>
            <person name="Hurt R.A."/>
            <person name="Keller M."/>
            <person name="Xu J."/>
            <person name="Reddy Y.H.K."/>
            <person name="Borovok I."/>
            <person name="Grinberg I.R."/>
            <person name="Lamed R."/>
            <person name="Zhivin O."/>
            <person name="Bayer E.A."/>
            <person name="Brown S.D."/>
        </authorList>
    </citation>
    <scope>NUCLEOTIDE SEQUENCE [LARGE SCALE GENOMIC DNA]</scope>
    <source>
        <strain evidence="2">DSM 2933</strain>
    </source>
</reference>
<keyword evidence="2" id="KW-1185">Reference proteome</keyword>
<dbReference type="Proteomes" id="UP000036923">
    <property type="component" value="Unassembled WGS sequence"/>
</dbReference>
<dbReference type="AlphaFoldDB" id="A0A0L6JGM8"/>